<evidence type="ECO:0000313" key="3">
    <source>
        <dbReference type="Proteomes" id="UP000288805"/>
    </source>
</evidence>
<gene>
    <name evidence="2" type="ORF">CK203_054223</name>
</gene>
<evidence type="ECO:0000313" key="2">
    <source>
        <dbReference type="EMBL" id="RVW83545.1"/>
    </source>
</evidence>
<dbReference type="AlphaFoldDB" id="A0A438HGE2"/>
<proteinExistence type="predicted"/>
<name>A0A438HGE2_VITVI</name>
<dbReference type="Proteomes" id="UP000288805">
    <property type="component" value="Unassembled WGS sequence"/>
</dbReference>
<protein>
    <submittedName>
        <fullName evidence="2">Uncharacterized protein</fullName>
    </submittedName>
</protein>
<evidence type="ECO:0000256" key="1">
    <source>
        <dbReference type="SAM" id="MobiDB-lite"/>
    </source>
</evidence>
<sequence length="368" mass="41702">MNQQVVTVDQFTVVMASIEEALASLRQEIGNQQSRPPVVQDETLHDSLPPPPPPPILTVPQASHYVLHGHSEVAPPAVVQTTVIDDAHTRMDRIEQCIRHLRVSDGSTVWMILRICRWLVCWLNVSRRELEALRQRTDKFVSSFISRRCGKIAKIIVRPLERDQIQMVLRSLQPRIARHVVGVPFTDFGSLVLALYDVKDGISRGLWTDSYVKGKKPFEGQRLVDVSAIGSTSQRPPRHYLPVPQLPETHPSYAPHQYKPRAPRLTYDQTYIPRTLALPYYAAQGMKRPRVSYMGTGQPCMSLSQALRKLIEVGLLTTLTSRPPPQPVPPQFRMNLHCAYHQGPRHEIDHCTALKHAIQDLIDQGLVH</sequence>
<accession>A0A438HGE2</accession>
<organism evidence="2 3">
    <name type="scientific">Vitis vinifera</name>
    <name type="common">Grape</name>
    <dbReference type="NCBI Taxonomy" id="29760"/>
    <lineage>
        <taxon>Eukaryota</taxon>
        <taxon>Viridiplantae</taxon>
        <taxon>Streptophyta</taxon>
        <taxon>Embryophyta</taxon>
        <taxon>Tracheophyta</taxon>
        <taxon>Spermatophyta</taxon>
        <taxon>Magnoliopsida</taxon>
        <taxon>eudicotyledons</taxon>
        <taxon>Gunneridae</taxon>
        <taxon>Pentapetalae</taxon>
        <taxon>rosids</taxon>
        <taxon>Vitales</taxon>
        <taxon>Vitaceae</taxon>
        <taxon>Viteae</taxon>
        <taxon>Vitis</taxon>
    </lineage>
</organism>
<dbReference type="EMBL" id="QGNW01000226">
    <property type="protein sequence ID" value="RVW83545.1"/>
    <property type="molecule type" value="Genomic_DNA"/>
</dbReference>
<reference evidence="2 3" key="1">
    <citation type="journal article" date="2018" name="PLoS Genet.">
        <title>Population sequencing reveals clonal diversity and ancestral inbreeding in the grapevine cultivar Chardonnay.</title>
        <authorList>
            <person name="Roach M.J."/>
            <person name="Johnson D.L."/>
            <person name="Bohlmann J."/>
            <person name="van Vuuren H.J."/>
            <person name="Jones S.J."/>
            <person name="Pretorius I.S."/>
            <person name="Schmidt S.A."/>
            <person name="Borneman A.R."/>
        </authorList>
    </citation>
    <scope>NUCLEOTIDE SEQUENCE [LARGE SCALE GENOMIC DNA]</scope>
    <source>
        <strain evidence="3">cv. Chardonnay</strain>
        <tissue evidence="2">Leaf</tissue>
    </source>
</reference>
<feature type="region of interest" description="Disordered" evidence="1">
    <location>
        <begin position="32"/>
        <end position="54"/>
    </location>
</feature>
<comment type="caution">
    <text evidence="2">The sequence shown here is derived from an EMBL/GenBank/DDBJ whole genome shotgun (WGS) entry which is preliminary data.</text>
</comment>